<evidence type="ECO:0000259" key="1">
    <source>
        <dbReference type="PROSITE" id="PS50994"/>
    </source>
</evidence>
<dbReference type="AlphaFoldDB" id="A0AAV1MC97"/>
<dbReference type="GO" id="GO:0015074">
    <property type="term" value="P:DNA integration"/>
    <property type="evidence" value="ECO:0007669"/>
    <property type="project" value="InterPro"/>
</dbReference>
<dbReference type="Proteomes" id="UP001314205">
    <property type="component" value="Unassembled WGS sequence"/>
</dbReference>
<dbReference type="Gene3D" id="3.30.420.10">
    <property type="entry name" value="Ribonuclease H-like superfamily/Ribonuclease H"/>
    <property type="match status" value="1"/>
</dbReference>
<dbReference type="InterPro" id="IPR001584">
    <property type="entry name" value="Integrase_cat-core"/>
</dbReference>
<evidence type="ECO:0000313" key="3">
    <source>
        <dbReference type="Proteomes" id="UP001314205"/>
    </source>
</evidence>
<feature type="domain" description="Integrase catalytic" evidence="1">
    <location>
        <begin position="1"/>
        <end position="81"/>
    </location>
</feature>
<sequence length="171" mass="20240">MQSVSKENKNFRFILTVIDTFSKYASAFPIKTKSKEDVCYNFMKLLITRVHKNLQTDNGTEFYNDTFKKIINSYNINHYSTFSTKKALFELSKLYKAFKLQGSYNWIGDTLNNVIYEYNHTYHRTIGEIPANVNNKSKKRILQRYLRFVKNDNVKRLSSSENSWIDKSNIL</sequence>
<dbReference type="PROSITE" id="PS50994">
    <property type="entry name" value="INTEGRASE"/>
    <property type="match status" value="1"/>
</dbReference>
<dbReference type="InterPro" id="IPR012337">
    <property type="entry name" value="RNaseH-like_sf"/>
</dbReference>
<gene>
    <name evidence="2" type="ORF">PARMNEM_LOCUS22375</name>
</gene>
<proteinExistence type="predicted"/>
<reference evidence="2 3" key="1">
    <citation type="submission" date="2023-11" db="EMBL/GenBank/DDBJ databases">
        <authorList>
            <person name="Hedman E."/>
            <person name="Englund M."/>
            <person name="Stromberg M."/>
            <person name="Nyberg Akerstrom W."/>
            <person name="Nylinder S."/>
            <person name="Jareborg N."/>
            <person name="Kallberg Y."/>
            <person name="Kronander E."/>
        </authorList>
    </citation>
    <scope>NUCLEOTIDE SEQUENCE [LARGE SCALE GENOMIC DNA]</scope>
</reference>
<dbReference type="SUPFAM" id="SSF53098">
    <property type="entry name" value="Ribonuclease H-like"/>
    <property type="match status" value="1"/>
</dbReference>
<dbReference type="PANTHER" id="PTHR46585:SF1">
    <property type="entry name" value="CHROMO DOMAIN-CONTAINING PROTEIN"/>
    <property type="match status" value="1"/>
</dbReference>
<protein>
    <recommendedName>
        <fullName evidence="1">Integrase catalytic domain-containing protein</fullName>
    </recommendedName>
</protein>
<name>A0AAV1MC97_9NEOP</name>
<dbReference type="Pfam" id="PF00665">
    <property type="entry name" value="rve"/>
    <property type="match status" value="1"/>
</dbReference>
<dbReference type="GO" id="GO:0003676">
    <property type="term" value="F:nucleic acid binding"/>
    <property type="evidence" value="ECO:0007669"/>
    <property type="project" value="InterPro"/>
</dbReference>
<evidence type="ECO:0000313" key="2">
    <source>
        <dbReference type="EMBL" id="CAK1604099.1"/>
    </source>
</evidence>
<dbReference type="PANTHER" id="PTHR46585">
    <property type="entry name" value="INTEGRASE CORE DOMAIN CONTAINING PROTEIN"/>
    <property type="match status" value="1"/>
</dbReference>
<accession>A0AAV1MC97</accession>
<organism evidence="2 3">
    <name type="scientific">Parnassius mnemosyne</name>
    <name type="common">clouded apollo</name>
    <dbReference type="NCBI Taxonomy" id="213953"/>
    <lineage>
        <taxon>Eukaryota</taxon>
        <taxon>Metazoa</taxon>
        <taxon>Ecdysozoa</taxon>
        <taxon>Arthropoda</taxon>
        <taxon>Hexapoda</taxon>
        <taxon>Insecta</taxon>
        <taxon>Pterygota</taxon>
        <taxon>Neoptera</taxon>
        <taxon>Endopterygota</taxon>
        <taxon>Lepidoptera</taxon>
        <taxon>Glossata</taxon>
        <taxon>Ditrysia</taxon>
        <taxon>Papilionoidea</taxon>
        <taxon>Papilionidae</taxon>
        <taxon>Parnassiinae</taxon>
        <taxon>Parnassini</taxon>
        <taxon>Parnassius</taxon>
        <taxon>Driopa</taxon>
    </lineage>
</organism>
<dbReference type="InterPro" id="IPR036397">
    <property type="entry name" value="RNaseH_sf"/>
</dbReference>
<keyword evidence="3" id="KW-1185">Reference proteome</keyword>
<dbReference type="EMBL" id="CAVLGL010000159">
    <property type="protein sequence ID" value="CAK1604099.1"/>
    <property type="molecule type" value="Genomic_DNA"/>
</dbReference>
<comment type="caution">
    <text evidence="2">The sequence shown here is derived from an EMBL/GenBank/DDBJ whole genome shotgun (WGS) entry which is preliminary data.</text>
</comment>